<sequence>MRKGATGMKRIFEIDPWKIVTHSLDKGNKRLQESITSIGNEYMGMRGMFEEKYSGDTHPGIYLGGVWYPDKTRVGWWKNGYPEYFGKVINAVDFVSLDLQVNGESIDLAKDKFTDFSLELDMKHGLLTRSFIVYKGDAKVQVESERFVSVACKELYTNRLKFKNLGEKPVVLNVTSMINANVYNEDANYDEQFWNVLGQNTDRESLQMTAQTIPNDFGTPRFIVAMKAVHQTSLEYQTQTKETKMVSAKWQKKLNANDQAEFEKKVIVTTSRDYATRAQIEQAAADLSKEQAAKSFETLLSDHEDIWEKRWEKSDIIISGNEESQQGIRFNLFQLFSTYYGNDSRLNIGPKGFTGEKYGGATYWDTEAFAVPFYLGAAPANVTRNLLQYRHNQLSGAYHNAQEQGLNGALFPMVTFNGIECHNEWEITFEEIHRNGTIAYAIYNYTRYTGDQEYVHNDGFDVLVGIARFWADRVHFSKRQGKYMIHGVTGPNEYENNVNNNWYTNTLAKWCLEYTEKIAQEVSAKKIQEFNLTHEERQKWQQISQNMYLPFDEKLGIFVQHDTFLDKDLTPVKDLPQEQLPLNQHWSWDHILRSPYIKQADVLQGIYYFIDRFSESEKRRNFDFYEPLTVHESSLSAATHAVLAADLHKEEKAFEMYSRTARLDLDNYNNDTDDGLHVTSMTGSWLAIVQGFAGMRVKNNKLALAPFVPQQWDGYSFRLNFRGRLLSVTVDKKGTKLSLLTGKPLEIILNGKPIVVEMEAK</sequence>
<dbReference type="GO" id="GO:0030246">
    <property type="term" value="F:carbohydrate binding"/>
    <property type="evidence" value="ECO:0007669"/>
    <property type="project" value="InterPro"/>
</dbReference>
<dbReference type="STRING" id="89059.LAC1533_0432"/>
<feature type="domain" description="Glycoside hydrolase family 65 C-terminal" evidence="5">
    <location>
        <begin position="695"/>
        <end position="756"/>
    </location>
</feature>
<dbReference type="SUPFAM" id="SSF74650">
    <property type="entry name" value="Galactose mutarotase-like"/>
    <property type="match status" value="1"/>
</dbReference>
<dbReference type="GO" id="GO:0016757">
    <property type="term" value="F:glycosyltransferase activity"/>
    <property type="evidence" value="ECO:0007669"/>
    <property type="project" value="UniProtKB-ARBA"/>
</dbReference>
<dbReference type="InterPro" id="IPR011013">
    <property type="entry name" value="Gal_mutarotase_sf_dom"/>
</dbReference>
<organism evidence="7 8">
    <name type="scientific">Ligilactobacillus acidipiscis</name>
    <dbReference type="NCBI Taxonomy" id="89059"/>
    <lineage>
        <taxon>Bacteria</taxon>
        <taxon>Bacillati</taxon>
        <taxon>Bacillota</taxon>
        <taxon>Bacilli</taxon>
        <taxon>Lactobacillales</taxon>
        <taxon>Lactobacillaceae</taxon>
        <taxon>Ligilactobacillus</taxon>
    </lineage>
</organism>
<dbReference type="InterPro" id="IPR005194">
    <property type="entry name" value="Glyco_hydro_65_C"/>
</dbReference>
<feature type="binding site" evidence="3">
    <location>
        <begin position="364"/>
        <end position="365"/>
    </location>
    <ligand>
        <name>substrate</name>
    </ligand>
</feature>
<dbReference type="Pfam" id="PF03636">
    <property type="entry name" value="Glyco_hydro_65N"/>
    <property type="match status" value="1"/>
</dbReference>
<dbReference type="AlphaFoldDB" id="A0A0R2KB26"/>
<feature type="domain" description="Glycoside hydrolase family 65 N-terminal" evidence="6">
    <location>
        <begin position="21"/>
        <end position="272"/>
    </location>
</feature>
<dbReference type="NCBIfam" id="NF010380">
    <property type="entry name" value="PRK13807.1"/>
    <property type="match status" value="1"/>
</dbReference>
<dbReference type="InterPro" id="IPR005195">
    <property type="entry name" value="Glyco_hydro_65_M"/>
</dbReference>
<reference evidence="7 8" key="1">
    <citation type="journal article" date="2015" name="Genome Announc.">
        <title>Expanding the biotechnology potential of lactobacilli through comparative genomics of 213 strains and associated genera.</title>
        <authorList>
            <person name="Sun Z."/>
            <person name="Harris H.M."/>
            <person name="McCann A."/>
            <person name="Guo C."/>
            <person name="Argimon S."/>
            <person name="Zhang W."/>
            <person name="Yang X."/>
            <person name="Jeffery I.B."/>
            <person name="Cooney J.C."/>
            <person name="Kagawa T.F."/>
            <person name="Liu W."/>
            <person name="Song Y."/>
            <person name="Salvetti E."/>
            <person name="Wrobel A."/>
            <person name="Rasinkangas P."/>
            <person name="Parkhill J."/>
            <person name="Rea M.C."/>
            <person name="O'Sullivan O."/>
            <person name="Ritari J."/>
            <person name="Douillard F.P."/>
            <person name="Paul Ross R."/>
            <person name="Yang R."/>
            <person name="Briner A.E."/>
            <person name="Felis G.E."/>
            <person name="de Vos W.M."/>
            <person name="Barrangou R."/>
            <person name="Klaenhammer T.R."/>
            <person name="Caufield P.W."/>
            <person name="Cui Y."/>
            <person name="Zhang H."/>
            <person name="O'Toole P.W."/>
        </authorList>
    </citation>
    <scope>NUCLEOTIDE SEQUENCE [LARGE SCALE GENOMIC DNA]</scope>
    <source>
        <strain evidence="7 8">DSM 15353</strain>
    </source>
</reference>
<accession>A0A0R2KB26</accession>
<feature type="active site" description="Proton donor" evidence="2">
    <location>
        <position position="493"/>
    </location>
</feature>
<dbReference type="PANTHER" id="PTHR11051:SF14">
    <property type="entry name" value="MALTOSE PHOSPHORYLASE"/>
    <property type="match status" value="1"/>
</dbReference>
<dbReference type="Pfam" id="PF03633">
    <property type="entry name" value="Glyco_hydro_65C"/>
    <property type="match status" value="1"/>
</dbReference>
<evidence type="ECO:0000259" key="6">
    <source>
        <dbReference type="Pfam" id="PF03636"/>
    </source>
</evidence>
<dbReference type="SUPFAM" id="SSF48208">
    <property type="entry name" value="Six-hairpin glycosidases"/>
    <property type="match status" value="1"/>
</dbReference>
<dbReference type="PIRSF" id="PIRSF036289">
    <property type="entry name" value="Glycosyl_hydrolase_malt_phosph"/>
    <property type="match status" value="1"/>
</dbReference>
<evidence type="ECO:0000313" key="7">
    <source>
        <dbReference type="EMBL" id="KRN86671.1"/>
    </source>
</evidence>
<evidence type="ECO:0000256" key="1">
    <source>
        <dbReference type="ARBA" id="ARBA00006768"/>
    </source>
</evidence>
<dbReference type="PATRIC" id="fig|89059.3.peg.478"/>
<dbReference type="Pfam" id="PF03632">
    <property type="entry name" value="Glyco_hydro_65m"/>
    <property type="match status" value="1"/>
</dbReference>
<dbReference type="InterPro" id="IPR017045">
    <property type="entry name" value="Malt_Pase/Glycosyl_Hdrlase"/>
</dbReference>
<dbReference type="Gene3D" id="2.60.420.10">
    <property type="entry name" value="Maltose phosphorylase, domain 3"/>
    <property type="match status" value="1"/>
</dbReference>
<dbReference type="InterPro" id="IPR008928">
    <property type="entry name" value="6-hairpin_glycosidase_sf"/>
</dbReference>
<dbReference type="InterPro" id="IPR037018">
    <property type="entry name" value="GH65_N"/>
</dbReference>
<dbReference type="Gene3D" id="1.50.10.10">
    <property type="match status" value="1"/>
</dbReference>
<dbReference type="EMBL" id="JQBK01000014">
    <property type="protein sequence ID" value="KRN86671.1"/>
    <property type="molecule type" value="Genomic_DNA"/>
</dbReference>
<dbReference type="Gene3D" id="2.70.98.40">
    <property type="entry name" value="Glycoside hydrolase, family 65, N-terminal domain"/>
    <property type="match status" value="1"/>
</dbReference>
<evidence type="ECO:0000256" key="2">
    <source>
        <dbReference type="PIRSR" id="PIRSR036289-50"/>
    </source>
</evidence>
<evidence type="ECO:0000256" key="3">
    <source>
        <dbReference type="PIRSR" id="PIRSR036289-51"/>
    </source>
</evidence>
<gene>
    <name evidence="7" type="ORF">IV43_GL000470</name>
</gene>
<evidence type="ECO:0000259" key="4">
    <source>
        <dbReference type="Pfam" id="PF03632"/>
    </source>
</evidence>
<name>A0A0R2KB26_9LACO</name>
<proteinExistence type="inferred from homology"/>
<dbReference type="InterPro" id="IPR005196">
    <property type="entry name" value="Glyco_hydro_65_N"/>
</dbReference>
<feature type="binding site" evidence="3">
    <location>
        <begin position="598"/>
        <end position="599"/>
    </location>
    <ligand>
        <name>substrate</name>
    </ligand>
</feature>
<dbReference type="Proteomes" id="UP000051491">
    <property type="component" value="Unassembled WGS sequence"/>
</dbReference>
<protein>
    <submittedName>
        <fullName evidence="7">Maltose phosphorylase</fullName>
    </submittedName>
</protein>
<evidence type="ECO:0000313" key="8">
    <source>
        <dbReference type="Proteomes" id="UP000051491"/>
    </source>
</evidence>
<dbReference type="GO" id="GO:0005975">
    <property type="term" value="P:carbohydrate metabolic process"/>
    <property type="evidence" value="ECO:0007669"/>
    <property type="project" value="InterPro"/>
</dbReference>
<dbReference type="InterPro" id="IPR012341">
    <property type="entry name" value="6hp_glycosidase-like_sf"/>
</dbReference>
<comment type="caution">
    <text evidence="7">The sequence shown here is derived from an EMBL/GenBank/DDBJ whole genome shotgun (WGS) entry which is preliminary data.</text>
</comment>
<dbReference type="PANTHER" id="PTHR11051">
    <property type="entry name" value="GLYCOSYL HYDROLASE-RELATED"/>
    <property type="match status" value="1"/>
</dbReference>
<evidence type="ECO:0000259" key="5">
    <source>
        <dbReference type="Pfam" id="PF03633"/>
    </source>
</evidence>
<dbReference type="GO" id="GO:0004553">
    <property type="term" value="F:hydrolase activity, hydrolyzing O-glycosyl compounds"/>
    <property type="evidence" value="ECO:0007669"/>
    <property type="project" value="TreeGrafter"/>
</dbReference>
<feature type="domain" description="Glycoside hydrolase family 65 central catalytic" evidence="4">
    <location>
        <begin position="329"/>
        <end position="685"/>
    </location>
</feature>
<comment type="similarity">
    <text evidence="1">Belongs to the glycosyl hydrolase 65 family.</text>
</comment>